<gene>
    <name evidence="4" type="ORF">IDSA_00720</name>
</gene>
<dbReference type="Proteomes" id="UP000054363">
    <property type="component" value="Unassembled WGS sequence"/>
</dbReference>
<comment type="caution">
    <text evidence="4">The sequence shown here is derived from an EMBL/GenBank/DDBJ whole genome shotgun (WGS) entry which is preliminary data.</text>
</comment>
<evidence type="ECO:0000259" key="3">
    <source>
        <dbReference type="PROSITE" id="PS50894"/>
    </source>
</evidence>
<sequence>MTNTISDTPPDDMLDEKLLEQYAELMGAQGVTEMYDTFADNIDGYLDLMRRVIGERDYTETKRQAHKIKGACRSIGLKELARRMEYLERESWDWDDASEILEQWATELPLHQLHLKRWLNARSI</sequence>
<feature type="modified residue" description="Phosphohistidine" evidence="2">
    <location>
        <position position="66"/>
    </location>
</feature>
<organism evidence="4 5">
    <name type="scientific">Pseudidiomarina salinarum</name>
    <dbReference type="NCBI Taxonomy" id="435908"/>
    <lineage>
        <taxon>Bacteria</taxon>
        <taxon>Pseudomonadati</taxon>
        <taxon>Pseudomonadota</taxon>
        <taxon>Gammaproteobacteria</taxon>
        <taxon>Alteromonadales</taxon>
        <taxon>Idiomarinaceae</taxon>
        <taxon>Pseudidiomarina</taxon>
    </lineage>
</organism>
<proteinExistence type="predicted"/>
<protein>
    <recommendedName>
        <fullName evidence="3">HPt domain-containing protein</fullName>
    </recommendedName>
</protein>
<dbReference type="STRING" id="435908.IDSA_00720"/>
<dbReference type="GO" id="GO:0004672">
    <property type="term" value="F:protein kinase activity"/>
    <property type="evidence" value="ECO:0007669"/>
    <property type="project" value="UniProtKB-ARBA"/>
</dbReference>
<evidence type="ECO:0000313" key="5">
    <source>
        <dbReference type="Proteomes" id="UP000054363"/>
    </source>
</evidence>
<dbReference type="eggNOG" id="COG2198">
    <property type="taxonomic scope" value="Bacteria"/>
</dbReference>
<keyword evidence="2" id="KW-0597">Phosphoprotein</keyword>
<name>A0A094JFG7_9GAMM</name>
<evidence type="ECO:0000256" key="2">
    <source>
        <dbReference type="PROSITE-ProRule" id="PRU00110"/>
    </source>
</evidence>
<accession>A0A094JFG7</accession>
<evidence type="ECO:0000256" key="1">
    <source>
        <dbReference type="ARBA" id="ARBA00023012"/>
    </source>
</evidence>
<keyword evidence="1" id="KW-0902">Two-component regulatory system</keyword>
<dbReference type="OrthoDB" id="7065606at2"/>
<evidence type="ECO:0000313" key="4">
    <source>
        <dbReference type="EMBL" id="KFZ31291.1"/>
    </source>
</evidence>
<dbReference type="Gene3D" id="1.20.120.160">
    <property type="entry name" value="HPT domain"/>
    <property type="match status" value="1"/>
</dbReference>
<dbReference type="GO" id="GO:0000160">
    <property type="term" value="P:phosphorelay signal transduction system"/>
    <property type="evidence" value="ECO:0007669"/>
    <property type="project" value="UniProtKB-KW"/>
</dbReference>
<dbReference type="AlphaFoldDB" id="A0A094JFG7"/>
<keyword evidence="5" id="KW-1185">Reference proteome</keyword>
<dbReference type="RefSeq" id="WP_034773510.1">
    <property type="nucleotide sequence ID" value="NZ_JPER01000001.1"/>
</dbReference>
<dbReference type="EMBL" id="JPER01000001">
    <property type="protein sequence ID" value="KFZ31291.1"/>
    <property type="molecule type" value="Genomic_DNA"/>
</dbReference>
<dbReference type="SUPFAM" id="SSF47226">
    <property type="entry name" value="Histidine-containing phosphotransfer domain, HPT domain"/>
    <property type="match status" value="1"/>
</dbReference>
<dbReference type="InterPro" id="IPR008207">
    <property type="entry name" value="Sig_transdc_His_kin_Hpt_dom"/>
</dbReference>
<feature type="domain" description="HPt" evidence="3">
    <location>
        <begin position="27"/>
        <end position="118"/>
    </location>
</feature>
<reference evidence="4 5" key="1">
    <citation type="submission" date="2014-06" db="EMBL/GenBank/DDBJ databases">
        <title>The draft genome sequence of Idiomarina salinarum ISL-52.</title>
        <authorList>
            <person name="Du J."/>
            <person name="Shao Z."/>
        </authorList>
    </citation>
    <scope>NUCLEOTIDE SEQUENCE [LARGE SCALE GENOMIC DNA]</scope>
    <source>
        <strain evidence="4 5">ISL-52</strain>
    </source>
</reference>
<dbReference type="PROSITE" id="PS50894">
    <property type="entry name" value="HPT"/>
    <property type="match status" value="1"/>
</dbReference>
<dbReference type="Pfam" id="PF01627">
    <property type="entry name" value="Hpt"/>
    <property type="match status" value="1"/>
</dbReference>
<dbReference type="InterPro" id="IPR036641">
    <property type="entry name" value="HPT_dom_sf"/>
</dbReference>